<dbReference type="PANTHER" id="PTHR43707">
    <property type="entry name" value="HISTIDYL-TRNA SYNTHETASE"/>
    <property type="match status" value="1"/>
</dbReference>
<dbReference type="Gene3D" id="3.40.50.800">
    <property type="entry name" value="Anticodon-binding domain"/>
    <property type="match status" value="1"/>
</dbReference>
<dbReference type="GO" id="GO:0006427">
    <property type="term" value="P:histidyl-tRNA aminoacylation"/>
    <property type="evidence" value="ECO:0007669"/>
    <property type="project" value="UniProtKB-UniRule"/>
</dbReference>
<dbReference type="PROSITE" id="PS50862">
    <property type="entry name" value="AA_TRNA_LIGASE_II"/>
    <property type="match status" value="1"/>
</dbReference>
<feature type="binding site" evidence="6">
    <location>
        <position position="276"/>
    </location>
    <ligand>
        <name>L-histidine</name>
        <dbReference type="ChEBI" id="CHEBI:57595"/>
    </ligand>
</feature>
<dbReference type="Proteomes" id="UP000228949">
    <property type="component" value="Unassembled WGS sequence"/>
</dbReference>
<dbReference type="SUPFAM" id="SSF55681">
    <property type="entry name" value="Class II aaRS and biotin synthetases"/>
    <property type="match status" value="1"/>
</dbReference>
<dbReference type="PANTHER" id="PTHR43707:SF1">
    <property type="entry name" value="HISTIDINE--TRNA LIGASE, MITOCHONDRIAL-RELATED"/>
    <property type="match status" value="1"/>
</dbReference>
<feature type="binding site" evidence="6">
    <location>
        <position position="148"/>
    </location>
    <ligand>
        <name>L-histidine</name>
        <dbReference type="ChEBI" id="CHEBI:57595"/>
    </ligand>
</feature>
<accession>A0A2M7B5H8</accession>
<feature type="binding site" evidence="6">
    <location>
        <begin position="280"/>
        <end position="281"/>
    </location>
    <ligand>
        <name>L-histidine</name>
        <dbReference type="ChEBI" id="CHEBI:57595"/>
    </ligand>
</feature>
<keyword evidence="5" id="KW-0648">Protein biosynthesis</keyword>
<keyword evidence="5 8" id="KW-0436">Ligase</keyword>
<comment type="subunit">
    <text evidence="5">Homodimer.</text>
</comment>
<comment type="catalytic activity">
    <reaction evidence="4 5">
        <text>tRNA(His) + L-histidine + ATP = L-histidyl-tRNA(His) + AMP + diphosphate + H(+)</text>
        <dbReference type="Rhea" id="RHEA:17313"/>
        <dbReference type="Rhea" id="RHEA-COMP:9665"/>
        <dbReference type="Rhea" id="RHEA-COMP:9689"/>
        <dbReference type="ChEBI" id="CHEBI:15378"/>
        <dbReference type="ChEBI" id="CHEBI:30616"/>
        <dbReference type="ChEBI" id="CHEBI:33019"/>
        <dbReference type="ChEBI" id="CHEBI:57595"/>
        <dbReference type="ChEBI" id="CHEBI:78442"/>
        <dbReference type="ChEBI" id="CHEBI:78527"/>
        <dbReference type="ChEBI" id="CHEBI:456215"/>
        <dbReference type="EC" id="6.1.1.21"/>
    </reaction>
</comment>
<dbReference type="InterPro" id="IPR041715">
    <property type="entry name" value="HisRS-like_core"/>
</dbReference>
<feature type="binding site" evidence="6">
    <location>
        <position position="144"/>
    </location>
    <ligand>
        <name>L-histidine</name>
        <dbReference type="ChEBI" id="CHEBI:57595"/>
    </ligand>
</feature>
<dbReference type="PIRSF" id="PIRSF001549">
    <property type="entry name" value="His-tRNA_synth"/>
    <property type="match status" value="1"/>
</dbReference>
<dbReference type="EMBL" id="PEVJ01000041">
    <property type="protein sequence ID" value="PIU98384.1"/>
    <property type="molecule type" value="Genomic_DNA"/>
</dbReference>
<evidence type="ECO:0000256" key="2">
    <source>
        <dbReference type="ARBA" id="ARBA00022741"/>
    </source>
</evidence>
<dbReference type="SUPFAM" id="SSF52954">
    <property type="entry name" value="Class II aaRS ABD-related"/>
    <property type="match status" value="1"/>
</dbReference>
<dbReference type="Pfam" id="PF03129">
    <property type="entry name" value="HGTP_anticodon"/>
    <property type="match status" value="1"/>
</dbReference>
<name>A0A2M7B5H8_9BACT</name>
<evidence type="ECO:0000256" key="1">
    <source>
        <dbReference type="ARBA" id="ARBA00008226"/>
    </source>
</evidence>
<gene>
    <name evidence="5" type="primary">hisS</name>
    <name evidence="8" type="ORF">COS61_01720</name>
</gene>
<feature type="binding site" evidence="6">
    <location>
        <begin position="99"/>
        <end position="101"/>
    </location>
    <ligand>
        <name>L-histidine</name>
        <dbReference type="ChEBI" id="CHEBI:57595"/>
    </ligand>
</feature>
<reference evidence="9" key="1">
    <citation type="submission" date="2017-09" db="EMBL/GenBank/DDBJ databases">
        <title>Depth-based differentiation of microbial function through sediment-hosted aquifers and enrichment of novel symbionts in the deep terrestrial subsurface.</title>
        <authorList>
            <person name="Probst A.J."/>
            <person name="Ladd B."/>
            <person name="Jarett J.K."/>
            <person name="Geller-Mcgrath D.E."/>
            <person name="Sieber C.M.K."/>
            <person name="Emerson J.B."/>
            <person name="Anantharaman K."/>
            <person name="Thomas B.C."/>
            <person name="Malmstrom R."/>
            <person name="Stieglmeier M."/>
            <person name="Klingl A."/>
            <person name="Woyke T."/>
            <person name="Ryan C.M."/>
            <person name="Banfield J.F."/>
        </authorList>
    </citation>
    <scope>NUCLEOTIDE SEQUENCE [LARGE SCALE GENOMIC DNA]</scope>
</reference>
<dbReference type="GO" id="GO:0005737">
    <property type="term" value="C:cytoplasm"/>
    <property type="evidence" value="ECO:0007669"/>
    <property type="project" value="UniProtKB-SubCell"/>
</dbReference>
<dbReference type="GO" id="GO:0005524">
    <property type="term" value="F:ATP binding"/>
    <property type="evidence" value="ECO:0007669"/>
    <property type="project" value="UniProtKB-UniRule"/>
</dbReference>
<dbReference type="AlphaFoldDB" id="A0A2M7B5H8"/>
<dbReference type="Pfam" id="PF13393">
    <property type="entry name" value="tRNA-synt_His"/>
    <property type="match status" value="2"/>
</dbReference>
<dbReference type="InterPro" id="IPR045864">
    <property type="entry name" value="aa-tRNA-synth_II/BPL/LPL"/>
</dbReference>
<evidence type="ECO:0000256" key="3">
    <source>
        <dbReference type="ARBA" id="ARBA00023146"/>
    </source>
</evidence>
<evidence type="ECO:0000256" key="5">
    <source>
        <dbReference type="HAMAP-Rule" id="MF_00127"/>
    </source>
</evidence>
<keyword evidence="2 5" id="KW-0547">Nucleotide-binding</keyword>
<dbReference type="HAMAP" id="MF_00127">
    <property type="entry name" value="His_tRNA_synth"/>
    <property type="match status" value="1"/>
</dbReference>
<dbReference type="InterPro" id="IPR036621">
    <property type="entry name" value="Anticodon-bd_dom_sf"/>
</dbReference>
<keyword evidence="5" id="KW-0067">ATP-binding</keyword>
<dbReference type="InterPro" id="IPR004154">
    <property type="entry name" value="Anticodon-bd"/>
</dbReference>
<protein>
    <recommendedName>
        <fullName evidence="5">Histidine--tRNA ligase</fullName>
        <ecNumber evidence="5">6.1.1.21</ecNumber>
    </recommendedName>
    <alternativeName>
        <fullName evidence="5">Histidyl-tRNA synthetase</fullName>
        <shortName evidence="5">HisRS</shortName>
    </alternativeName>
</protein>
<comment type="subcellular location">
    <subcellularLocation>
        <location evidence="5">Cytoplasm</location>
    </subcellularLocation>
</comment>
<dbReference type="CDD" id="cd00773">
    <property type="entry name" value="HisRS-like_core"/>
    <property type="match status" value="1"/>
</dbReference>
<dbReference type="GO" id="GO:0004821">
    <property type="term" value="F:histidine-tRNA ligase activity"/>
    <property type="evidence" value="ECO:0007669"/>
    <property type="project" value="UniProtKB-UniRule"/>
</dbReference>
<evidence type="ECO:0000313" key="9">
    <source>
        <dbReference type="Proteomes" id="UP000228949"/>
    </source>
</evidence>
<dbReference type="InterPro" id="IPR004516">
    <property type="entry name" value="HisRS/HisZ"/>
</dbReference>
<keyword evidence="3 5" id="KW-0030">Aminoacyl-tRNA synthetase</keyword>
<evidence type="ECO:0000313" key="8">
    <source>
        <dbReference type="EMBL" id="PIU98384.1"/>
    </source>
</evidence>
<sequence>MPKLSKQKKSIKTEKKTKTLFQSPKGMHDILPEEQPYWERIKKIGQEIADFYNFSRIDTPIIESAEIFEKSIGAATDIVEKQMFYLKSLGKDKLALRPEGTAGIVRAYLEHGLSKSAQPLKLYYFGPMFRYESPQAGRYRQFHQAGFEIIGSKDDPVRDAQVILAGFRLIEELKIKNLNVGINSIGCKNCRLNYRKKLQDYYKKTQNEICRDCKRRLILNPLRLLDCKNEICQPAKAGAPIILNHLCSLCKSHFRGVLEYLDELGLSYVLNPYLVRGFDYYNRTIFEFLSESHNLSLGGGGRYDGLAEMLGAKHSLQACGSGLGVERLIETMKSQGIKGFLKNKPKVFLAHIGQPAKKRAVWLIEEFRKGGVKIIESFGRESLKSQLRAANKEDINLALILGQKEVFEDSVIIKDMKSGSQETVPLSKAVEQVKKRIH</sequence>
<dbReference type="InterPro" id="IPR006195">
    <property type="entry name" value="aa-tRNA-synth_II"/>
</dbReference>
<comment type="similarity">
    <text evidence="1 5">Belongs to the class-II aminoacyl-tRNA synthetase family.</text>
</comment>
<evidence type="ECO:0000256" key="6">
    <source>
        <dbReference type="PIRSR" id="PIRSR001549-1"/>
    </source>
</evidence>
<feature type="domain" description="Aminoacyl-transfer RNA synthetases class-II family profile" evidence="7">
    <location>
        <begin position="39"/>
        <end position="345"/>
    </location>
</feature>
<dbReference type="NCBIfam" id="TIGR00442">
    <property type="entry name" value="hisS"/>
    <property type="match status" value="1"/>
</dbReference>
<evidence type="ECO:0000259" key="7">
    <source>
        <dbReference type="PROSITE" id="PS50862"/>
    </source>
</evidence>
<feature type="binding site" evidence="6">
    <location>
        <position position="130"/>
    </location>
    <ligand>
        <name>L-histidine</name>
        <dbReference type="ChEBI" id="CHEBI:57595"/>
    </ligand>
</feature>
<evidence type="ECO:0000256" key="4">
    <source>
        <dbReference type="ARBA" id="ARBA00047639"/>
    </source>
</evidence>
<keyword evidence="5" id="KW-0963">Cytoplasm</keyword>
<proteinExistence type="inferred from homology"/>
<dbReference type="EC" id="6.1.1.21" evidence="5"/>
<dbReference type="InterPro" id="IPR015807">
    <property type="entry name" value="His-tRNA-ligase"/>
</dbReference>
<organism evidence="8 9">
    <name type="scientific">Candidatus Wolfebacteria bacterium CG03_land_8_20_14_0_80_40_12</name>
    <dbReference type="NCBI Taxonomy" id="1975069"/>
    <lineage>
        <taxon>Bacteria</taxon>
        <taxon>Candidatus Wolfeibacteriota</taxon>
    </lineage>
</organism>
<comment type="caution">
    <text evidence="8">The sequence shown here is derived from an EMBL/GenBank/DDBJ whole genome shotgun (WGS) entry which is preliminary data.</text>
</comment>
<dbReference type="Gene3D" id="3.30.930.10">
    <property type="entry name" value="Bira Bifunctional Protein, Domain 2"/>
    <property type="match status" value="1"/>
</dbReference>